<dbReference type="SUPFAM" id="SSF51338">
    <property type="entry name" value="Composite domain of metallo-dependent hydrolases"/>
    <property type="match status" value="1"/>
</dbReference>
<dbReference type="KEGG" id="vei:Veis_0416"/>
<dbReference type="GeneID" id="76459145"/>
<dbReference type="Proteomes" id="UP000000374">
    <property type="component" value="Chromosome"/>
</dbReference>
<dbReference type="InterPro" id="IPR013108">
    <property type="entry name" value="Amidohydro_3"/>
</dbReference>
<dbReference type="Gene3D" id="3.20.20.140">
    <property type="entry name" value="Metal-dependent hydrolases"/>
    <property type="match status" value="1"/>
</dbReference>
<dbReference type="STRING" id="391735.Veis_0416"/>
<dbReference type="NCBIfam" id="NF004636">
    <property type="entry name" value="PRK05985.1"/>
    <property type="match status" value="1"/>
</dbReference>
<evidence type="ECO:0000313" key="2">
    <source>
        <dbReference type="EMBL" id="ABM56204.1"/>
    </source>
</evidence>
<evidence type="ECO:0000259" key="1">
    <source>
        <dbReference type="Pfam" id="PF07969"/>
    </source>
</evidence>
<accession>A1WEZ7</accession>
<dbReference type="Pfam" id="PF07969">
    <property type="entry name" value="Amidohydro_3"/>
    <property type="match status" value="1"/>
</dbReference>
<dbReference type="InterPro" id="IPR052349">
    <property type="entry name" value="Metallo-hydrolase_Enzymes"/>
</dbReference>
<dbReference type="EC" id="3.5.99.4" evidence="2"/>
<keyword evidence="3" id="KW-1185">Reference proteome</keyword>
<dbReference type="HOGENOM" id="CLU_031758_4_2_4"/>
<gene>
    <name evidence="2" type="ordered locus">Veis_0416</name>
</gene>
<dbReference type="SUPFAM" id="SSF51556">
    <property type="entry name" value="Metallo-dependent hydrolases"/>
    <property type="match status" value="1"/>
</dbReference>
<dbReference type="CDD" id="cd01293">
    <property type="entry name" value="Bact_CD"/>
    <property type="match status" value="1"/>
</dbReference>
<dbReference type="RefSeq" id="WP_011808221.1">
    <property type="nucleotide sequence ID" value="NC_008786.1"/>
</dbReference>
<dbReference type="InterPro" id="IPR032466">
    <property type="entry name" value="Metal_Hydrolase"/>
</dbReference>
<dbReference type="PANTHER" id="PTHR32027">
    <property type="entry name" value="CYTOSINE DEAMINASE"/>
    <property type="match status" value="1"/>
</dbReference>
<sequence>MTGDQVIRNVRPLGAAAVDIVLHRATIGAIVPAGSAAADIPCLLDGGARLLLPGLVESHVHFDKTLWGMAWHSNTSGPGLSDKVANERRVLRAIDVPLAERAGPLIEHCIARGSLYFRCHIDIDPELKLERVHAMLALRERYRDVIDMQFVAFPQAGMLIQPGTLELMRAALELGVEHVGGLDPAGMDGDPIRHLEGIFALATRYDRGIDIHLHDRGSLGLWQVERIADFTKACGRSGRVMISHAFCLGMLPTEQLLPLADRLAELGISIMTSGNAGIDVPPVALLRSRGVNVCSGSDGIRDPWSPMGNGDMLERAMLIALRYRWNKDQELAMAFDIVSAGGARALGIANYGLDVGCPANFVLVPAENPSEALINRPAMRTVISRGRIVARAGQFAGQQ</sequence>
<feature type="domain" description="Amidohydrolase 3" evidence="1">
    <location>
        <begin position="111"/>
        <end position="389"/>
    </location>
</feature>
<proteinExistence type="predicted"/>
<dbReference type="PANTHER" id="PTHR32027:SF9">
    <property type="entry name" value="BLL3847 PROTEIN"/>
    <property type="match status" value="1"/>
</dbReference>
<dbReference type="InterPro" id="IPR011059">
    <property type="entry name" value="Metal-dep_hydrolase_composite"/>
</dbReference>
<evidence type="ECO:0000313" key="3">
    <source>
        <dbReference type="Proteomes" id="UP000000374"/>
    </source>
</evidence>
<name>A1WEZ7_VEREI</name>
<dbReference type="Gene3D" id="2.30.40.10">
    <property type="entry name" value="Urease, subunit C, domain 1"/>
    <property type="match status" value="1"/>
</dbReference>
<reference evidence="3" key="1">
    <citation type="submission" date="2006-12" db="EMBL/GenBank/DDBJ databases">
        <title>Complete sequence of chromosome 1 of Verminephrobacter eiseniae EF01-2.</title>
        <authorList>
            <person name="Copeland A."/>
            <person name="Lucas S."/>
            <person name="Lapidus A."/>
            <person name="Barry K."/>
            <person name="Detter J.C."/>
            <person name="Glavina del Rio T."/>
            <person name="Dalin E."/>
            <person name="Tice H."/>
            <person name="Pitluck S."/>
            <person name="Chertkov O."/>
            <person name="Brettin T."/>
            <person name="Bruce D."/>
            <person name="Han C."/>
            <person name="Tapia R."/>
            <person name="Gilna P."/>
            <person name="Schmutz J."/>
            <person name="Larimer F."/>
            <person name="Land M."/>
            <person name="Hauser L."/>
            <person name="Kyrpides N."/>
            <person name="Kim E."/>
            <person name="Stahl D."/>
            <person name="Richardson P."/>
        </authorList>
    </citation>
    <scope>NUCLEOTIDE SEQUENCE [LARGE SCALE GENOMIC DNA]</scope>
    <source>
        <strain evidence="3">EF01-2</strain>
    </source>
</reference>
<keyword evidence="2" id="KW-0378">Hydrolase</keyword>
<dbReference type="AlphaFoldDB" id="A1WEZ7"/>
<organism evidence="2 3">
    <name type="scientific">Verminephrobacter eiseniae (strain EF01-2)</name>
    <dbReference type="NCBI Taxonomy" id="391735"/>
    <lineage>
        <taxon>Bacteria</taxon>
        <taxon>Pseudomonadati</taxon>
        <taxon>Pseudomonadota</taxon>
        <taxon>Betaproteobacteria</taxon>
        <taxon>Burkholderiales</taxon>
        <taxon>Comamonadaceae</taxon>
        <taxon>Verminephrobacter</taxon>
    </lineage>
</organism>
<dbReference type="eggNOG" id="COG0402">
    <property type="taxonomic scope" value="Bacteria"/>
</dbReference>
<dbReference type="EMBL" id="CP000542">
    <property type="protein sequence ID" value="ABM56204.1"/>
    <property type="molecule type" value="Genomic_DNA"/>
</dbReference>
<dbReference type="GO" id="GO:0016814">
    <property type="term" value="F:hydrolase activity, acting on carbon-nitrogen (but not peptide) bonds, in cyclic amidines"/>
    <property type="evidence" value="ECO:0007669"/>
    <property type="project" value="TreeGrafter"/>
</dbReference>
<dbReference type="OrthoDB" id="9815027at2"/>
<protein>
    <submittedName>
        <fullName evidence="2">N-isopropylammelide isopropylaminohydrolase</fullName>
        <ecNumber evidence="2">3.5.99.4</ecNumber>
    </submittedName>
</protein>